<evidence type="ECO:0000256" key="2">
    <source>
        <dbReference type="ARBA" id="ARBA00023125"/>
    </source>
</evidence>
<dbReference type="InterPro" id="IPR009057">
    <property type="entry name" value="Homeodomain-like_sf"/>
</dbReference>
<evidence type="ECO:0000313" key="4">
    <source>
        <dbReference type="EMBL" id="BDI31035.1"/>
    </source>
</evidence>
<dbReference type="FunCoup" id="A0A402CSN1">
    <property type="interactions" value="27"/>
</dbReference>
<dbReference type="GO" id="GO:0003677">
    <property type="term" value="F:DNA binding"/>
    <property type="evidence" value="ECO:0007669"/>
    <property type="project" value="UniProtKB-UniRule"/>
</dbReference>
<dbReference type="SUPFAM" id="SSF46689">
    <property type="entry name" value="Homeodomain-like"/>
    <property type="match status" value="1"/>
</dbReference>
<dbReference type="EMBL" id="AP025739">
    <property type="protein sequence ID" value="BDI31035.1"/>
    <property type="molecule type" value="Genomic_DNA"/>
</dbReference>
<dbReference type="PANTHER" id="PTHR47506:SF10">
    <property type="entry name" value="TRANSCRIPTIONAL REGULATORY PROTEIN"/>
    <property type="match status" value="1"/>
</dbReference>
<name>A0A402CSN1_9BACT</name>
<accession>A0A402CSN1</accession>
<dbReference type="KEGG" id="ccot:CCAX7_30860"/>
<organism evidence="4 5">
    <name type="scientific">Capsulimonas corticalis</name>
    <dbReference type="NCBI Taxonomy" id="2219043"/>
    <lineage>
        <taxon>Bacteria</taxon>
        <taxon>Bacillati</taxon>
        <taxon>Armatimonadota</taxon>
        <taxon>Armatimonadia</taxon>
        <taxon>Capsulimonadales</taxon>
        <taxon>Capsulimonadaceae</taxon>
        <taxon>Capsulimonas</taxon>
    </lineage>
</organism>
<sequence length="208" mass="22518">MSTLESPVKRVGAAERGRPREFDTSAVLAAAADAFWERGYHATSIDDLCKATGLLRGSLYAAFGDKRGILLAALDHYSDAAVARLAGRLSAAEPSRETLRAALMYYTRTAAIVNGQCGCLITNLATEMLPQDAEVAEKILRNQTRMAALLAGEVARGQKAGVFSNQMGEREASNFLLCIIQGLRVMGKVQHEEQNLRDVVEMTMRALA</sequence>
<dbReference type="PRINTS" id="PR00455">
    <property type="entry name" value="HTHTETR"/>
</dbReference>
<dbReference type="OrthoDB" id="113732at2"/>
<evidence type="ECO:0000256" key="3">
    <source>
        <dbReference type="ARBA" id="ARBA00023163"/>
    </source>
</evidence>
<evidence type="ECO:0000256" key="1">
    <source>
        <dbReference type="ARBA" id="ARBA00023015"/>
    </source>
</evidence>
<dbReference type="Proteomes" id="UP000287394">
    <property type="component" value="Chromosome"/>
</dbReference>
<dbReference type="RefSeq" id="WP_119320391.1">
    <property type="nucleotide sequence ID" value="NZ_AP025739.1"/>
</dbReference>
<dbReference type="InterPro" id="IPR001647">
    <property type="entry name" value="HTH_TetR"/>
</dbReference>
<keyword evidence="1" id="KW-0805">Transcription regulation</keyword>
<dbReference type="SUPFAM" id="SSF48498">
    <property type="entry name" value="Tetracyclin repressor-like, C-terminal domain"/>
    <property type="match status" value="1"/>
</dbReference>
<dbReference type="InterPro" id="IPR011075">
    <property type="entry name" value="TetR_C"/>
</dbReference>
<dbReference type="Gene3D" id="1.10.357.10">
    <property type="entry name" value="Tetracycline Repressor, domain 2"/>
    <property type="match status" value="1"/>
</dbReference>
<dbReference type="InterPro" id="IPR036271">
    <property type="entry name" value="Tet_transcr_reg_TetR-rel_C_sf"/>
</dbReference>
<dbReference type="AlphaFoldDB" id="A0A402CSN1"/>
<reference evidence="4 5" key="1">
    <citation type="journal article" date="2019" name="Int. J. Syst. Evol. Microbiol.">
        <title>Capsulimonas corticalis gen. nov., sp. nov., an aerobic capsulated bacterium, of a novel bacterial order, Capsulimonadales ord. nov., of the class Armatimonadia of the phylum Armatimonadetes.</title>
        <authorList>
            <person name="Li J."/>
            <person name="Kudo C."/>
            <person name="Tonouchi A."/>
        </authorList>
    </citation>
    <scope>NUCLEOTIDE SEQUENCE [LARGE SCALE GENOMIC DNA]</scope>
    <source>
        <strain evidence="4 5">AX-7</strain>
    </source>
</reference>
<proteinExistence type="predicted"/>
<evidence type="ECO:0000313" key="5">
    <source>
        <dbReference type="Proteomes" id="UP000287394"/>
    </source>
</evidence>
<keyword evidence="2" id="KW-0238">DNA-binding</keyword>
<gene>
    <name evidence="4" type="ORF">CCAX7_30860</name>
</gene>
<keyword evidence="5" id="KW-1185">Reference proteome</keyword>
<dbReference type="Gene3D" id="1.10.10.60">
    <property type="entry name" value="Homeodomain-like"/>
    <property type="match status" value="1"/>
</dbReference>
<dbReference type="PROSITE" id="PS50977">
    <property type="entry name" value="HTH_TETR_2"/>
    <property type="match status" value="1"/>
</dbReference>
<dbReference type="PANTHER" id="PTHR47506">
    <property type="entry name" value="TRANSCRIPTIONAL REGULATORY PROTEIN"/>
    <property type="match status" value="1"/>
</dbReference>
<protein>
    <submittedName>
        <fullName evidence="4">TetR family transcriptional regulator</fullName>
    </submittedName>
</protein>
<dbReference type="Pfam" id="PF16925">
    <property type="entry name" value="TetR_C_13"/>
    <property type="match status" value="1"/>
</dbReference>
<dbReference type="Pfam" id="PF00440">
    <property type="entry name" value="TetR_N"/>
    <property type="match status" value="1"/>
</dbReference>
<keyword evidence="3" id="KW-0804">Transcription</keyword>